<dbReference type="EMBL" id="JAHQIW010006674">
    <property type="protein sequence ID" value="KAJ1369757.1"/>
    <property type="molecule type" value="Genomic_DNA"/>
</dbReference>
<dbReference type="AlphaFoldDB" id="A0AAD5WGX7"/>
<gene>
    <name evidence="1" type="ORF">KIN20_031308</name>
</gene>
<accession>A0AAD5WGX7</accession>
<sequence>MCFRSSEHGHWSLSRLQEHFSGLFAHSTKHPLLGKDTTDVVLAPREQDSTISTVSLSPPTTADAQRGVAELNGSLLACPKIEEGARQAELHVRVLKECAHPKSFVRTTFGLVAASTRFLSKACVHLVAIGANSRVMHHSIALQKSEGGWWSVQRKRRQCLCRWRTKPK</sequence>
<proteinExistence type="predicted"/>
<organism evidence="1 2">
    <name type="scientific">Parelaphostrongylus tenuis</name>
    <name type="common">Meningeal worm</name>
    <dbReference type="NCBI Taxonomy" id="148309"/>
    <lineage>
        <taxon>Eukaryota</taxon>
        <taxon>Metazoa</taxon>
        <taxon>Ecdysozoa</taxon>
        <taxon>Nematoda</taxon>
        <taxon>Chromadorea</taxon>
        <taxon>Rhabditida</taxon>
        <taxon>Rhabditina</taxon>
        <taxon>Rhabditomorpha</taxon>
        <taxon>Strongyloidea</taxon>
        <taxon>Metastrongylidae</taxon>
        <taxon>Parelaphostrongylus</taxon>
    </lineage>
</organism>
<evidence type="ECO:0000313" key="2">
    <source>
        <dbReference type="Proteomes" id="UP001196413"/>
    </source>
</evidence>
<keyword evidence="2" id="KW-1185">Reference proteome</keyword>
<reference evidence="1" key="1">
    <citation type="submission" date="2021-06" db="EMBL/GenBank/DDBJ databases">
        <title>Parelaphostrongylus tenuis whole genome reference sequence.</title>
        <authorList>
            <person name="Garwood T.J."/>
            <person name="Larsen P.A."/>
            <person name="Fountain-Jones N.M."/>
            <person name="Garbe J.R."/>
            <person name="Macchietto M.G."/>
            <person name="Kania S.A."/>
            <person name="Gerhold R.W."/>
            <person name="Richards J.E."/>
            <person name="Wolf T.M."/>
        </authorList>
    </citation>
    <scope>NUCLEOTIDE SEQUENCE</scope>
    <source>
        <strain evidence="1">MNPRO001-30</strain>
        <tissue evidence="1">Meninges</tissue>
    </source>
</reference>
<name>A0AAD5WGX7_PARTN</name>
<protein>
    <submittedName>
        <fullName evidence="1">Uncharacterized protein</fullName>
    </submittedName>
</protein>
<comment type="caution">
    <text evidence="1">The sequence shown here is derived from an EMBL/GenBank/DDBJ whole genome shotgun (WGS) entry which is preliminary data.</text>
</comment>
<evidence type="ECO:0000313" key="1">
    <source>
        <dbReference type="EMBL" id="KAJ1369757.1"/>
    </source>
</evidence>
<dbReference type="Proteomes" id="UP001196413">
    <property type="component" value="Unassembled WGS sequence"/>
</dbReference>